<proteinExistence type="predicted"/>
<evidence type="ECO:0000259" key="5">
    <source>
        <dbReference type="PROSITE" id="PS50937"/>
    </source>
</evidence>
<dbReference type="InterPro" id="IPR047057">
    <property type="entry name" value="MerR_fam"/>
</dbReference>
<keyword evidence="7" id="KW-1185">Reference proteome</keyword>
<dbReference type="InterPro" id="IPR009061">
    <property type="entry name" value="DNA-bd_dom_put_sf"/>
</dbReference>
<keyword evidence="1" id="KW-0805">Transcription regulation</keyword>
<keyword evidence="2" id="KW-0238">DNA-binding</keyword>
<dbReference type="GO" id="GO:0003677">
    <property type="term" value="F:DNA binding"/>
    <property type="evidence" value="ECO:0007669"/>
    <property type="project" value="UniProtKB-KW"/>
</dbReference>
<gene>
    <name evidence="6" type="ORF">AKJ17_08955</name>
</gene>
<dbReference type="PATRIC" id="fig|693.5.peg.1831"/>
<feature type="coiled-coil region" evidence="4">
    <location>
        <begin position="76"/>
        <end position="114"/>
    </location>
</feature>
<dbReference type="PANTHER" id="PTHR30204:SF94">
    <property type="entry name" value="HEAVY METAL-DEPENDENT TRANSCRIPTIONAL REGULATOR HI_0293-RELATED"/>
    <property type="match status" value="1"/>
</dbReference>
<dbReference type="Gene3D" id="1.10.1660.10">
    <property type="match status" value="1"/>
</dbReference>
<dbReference type="InterPro" id="IPR000551">
    <property type="entry name" value="MerR-type_HTH_dom"/>
</dbReference>
<dbReference type="PANTHER" id="PTHR30204">
    <property type="entry name" value="REDOX-CYCLING DRUG-SENSING TRANSCRIPTIONAL ACTIVATOR SOXR"/>
    <property type="match status" value="1"/>
</dbReference>
<dbReference type="SMART" id="SM00422">
    <property type="entry name" value="HTH_MERR"/>
    <property type="match status" value="1"/>
</dbReference>
<evidence type="ECO:0000256" key="2">
    <source>
        <dbReference type="ARBA" id="ARBA00023125"/>
    </source>
</evidence>
<evidence type="ECO:0000256" key="3">
    <source>
        <dbReference type="ARBA" id="ARBA00023163"/>
    </source>
</evidence>
<organism evidence="6 7">
    <name type="scientific">Vibrio nereis</name>
    <dbReference type="NCBI Taxonomy" id="693"/>
    <lineage>
        <taxon>Bacteria</taxon>
        <taxon>Pseudomonadati</taxon>
        <taxon>Pseudomonadota</taxon>
        <taxon>Gammaproteobacteria</taxon>
        <taxon>Vibrionales</taxon>
        <taxon>Vibrionaceae</taxon>
        <taxon>Vibrio</taxon>
    </lineage>
</organism>
<feature type="domain" description="HTH merR-type" evidence="5">
    <location>
        <begin position="1"/>
        <end position="69"/>
    </location>
</feature>
<dbReference type="RefSeq" id="WP_053395458.1">
    <property type="nucleotide sequence ID" value="NZ_LHPJ01000007.1"/>
</dbReference>
<comment type="caution">
    <text evidence="6">The sequence shown here is derived from an EMBL/GenBank/DDBJ whole genome shotgun (WGS) entry which is preliminary data.</text>
</comment>
<dbReference type="PROSITE" id="PS00552">
    <property type="entry name" value="HTH_MERR_1"/>
    <property type="match status" value="1"/>
</dbReference>
<dbReference type="Proteomes" id="UP000037515">
    <property type="component" value="Unassembled WGS sequence"/>
</dbReference>
<dbReference type="Pfam" id="PF13411">
    <property type="entry name" value="MerR_1"/>
    <property type="match status" value="1"/>
</dbReference>
<protein>
    <submittedName>
        <fullName evidence="6">MerR family transcriptional regulator</fullName>
    </submittedName>
</protein>
<dbReference type="SUPFAM" id="SSF46955">
    <property type="entry name" value="Putative DNA-binding domain"/>
    <property type="match status" value="1"/>
</dbReference>
<reference evidence="7" key="1">
    <citation type="submission" date="2015-08" db="EMBL/GenBank/DDBJ databases">
        <title>Vibrio galatheae sp. nov., a novel member of the Vibrionaceae family isolated from the Solomon Islands.</title>
        <authorList>
            <person name="Giubergia S."/>
            <person name="Machado H."/>
            <person name="Mateiu R.V."/>
            <person name="Gram L."/>
        </authorList>
    </citation>
    <scope>NUCLEOTIDE SEQUENCE [LARGE SCALE GENOMIC DNA]</scope>
    <source>
        <strain evidence="7">DSM 19584</strain>
    </source>
</reference>
<name>A0A0M0HNS9_VIBNE</name>
<dbReference type="PROSITE" id="PS50937">
    <property type="entry name" value="HTH_MERR_2"/>
    <property type="match status" value="1"/>
</dbReference>
<dbReference type="GO" id="GO:0003700">
    <property type="term" value="F:DNA-binding transcription factor activity"/>
    <property type="evidence" value="ECO:0007669"/>
    <property type="project" value="InterPro"/>
</dbReference>
<keyword evidence="3" id="KW-0804">Transcription</keyword>
<accession>A0A0M0HNS9</accession>
<dbReference type="OrthoDB" id="9808480at2"/>
<dbReference type="STRING" id="693.AKJ17_08955"/>
<keyword evidence="4" id="KW-0175">Coiled coil</keyword>
<evidence type="ECO:0000256" key="1">
    <source>
        <dbReference type="ARBA" id="ARBA00023015"/>
    </source>
</evidence>
<sequence>MKIGELSKKTGLATSKIRFYEEVGLLKLVSRSANGYRTYPPEAEVILNLISNGQKAGFSLDELRQLLPTSLDNWQHDELLAALRKKLADIEDLERKLAESKQQLKSILDEIESKPNDIDCADNARRVISQIGLAKNVSSDTKTAK</sequence>
<evidence type="ECO:0000313" key="6">
    <source>
        <dbReference type="EMBL" id="KOO03472.1"/>
    </source>
</evidence>
<evidence type="ECO:0000256" key="4">
    <source>
        <dbReference type="SAM" id="Coils"/>
    </source>
</evidence>
<dbReference type="EMBL" id="LHPJ01000007">
    <property type="protein sequence ID" value="KOO03472.1"/>
    <property type="molecule type" value="Genomic_DNA"/>
</dbReference>
<dbReference type="AlphaFoldDB" id="A0A0M0HNS9"/>
<evidence type="ECO:0000313" key="7">
    <source>
        <dbReference type="Proteomes" id="UP000037515"/>
    </source>
</evidence>